<organism evidence="2 3">
    <name type="scientific">Paracoccus versutus</name>
    <name type="common">Thiobacillus versutus</name>
    <dbReference type="NCBI Taxonomy" id="34007"/>
    <lineage>
        <taxon>Bacteria</taxon>
        <taxon>Pseudomonadati</taxon>
        <taxon>Pseudomonadota</taxon>
        <taxon>Alphaproteobacteria</taxon>
        <taxon>Rhodobacterales</taxon>
        <taxon>Paracoccaceae</taxon>
        <taxon>Paracoccus</taxon>
    </lineage>
</organism>
<dbReference type="EMBL" id="QTUJ01000001">
    <property type="protein sequence ID" value="REF72378.1"/>
    <property type="molecule type" value="Genomic_DNA"/>
</dbReference>
<accession>A0A3D9XRY7</accession>
<gene>
    <name evidence="2" type="ORF">BDD41_0848</name>
</gene>
<feature type="region of interest" description="Disordered" evidence="1">
    <location>
        <begin position="64"/>
        <end position="110"/>
    </location>
</feature>
<comment type="caution">
    <text evidence="2">The sequence shown here is derived from an EMBL/GenBank/DDBJ whole genome shotgun (WGS) entry which is preliminary data.</text>
</comment>
<dbReference type="RefSeq" id="WP_208861513.1">
    <property type="nucleotide sequence ID" value="NZ_CP038196.1"/>
</dbReference>
<protein>
    <recommendedName>
        <fullName evidence="4">Terminase small subunit</fullName>
    </recommendedName>
</protein>
<dbReference type="AlphaFoldDB" id="A0A3D9XRY7"/>
<dbReference type="Proteomes" id="UP000256941">
    <property type="component" value="Unassembled WGS sequence"/>
</dbReference>
<proteinExistence type="predicted"/>
<sequence>MAAKHGGKRPGAGRPAGARNRATAERKASITELAQDYGEAALATLAEVMRDSDAPHSARVAASNALLDRGYGKPRQEVDHSSSDGSMTPITGFDIRVASAPASDTDASAG</sequence>
<evidence type="ECO:0000313" key="2">
    <source>
        <dbReference type="EMBL" id="REF72378.1"/>
    </source>
</evidence>
<evidence type="ECO:0000256" key="1">
    <source>
        <dbReference type="SAM" id="MobiDB-lite"/>
    </source>
</evidence>
<evidence type="ECO:0000313" key="3">
    <source>
        <dbReference type="Proteomes" id="UP000256941"/>
    </source>
</evidence>
<feature type="compositionally biased region" description="Basic and acidic residues" evidence="1">
    <location>
        <begin position="70"/>
        <end position="82"/>
    </location>
</feature>
<evidence type="ECO:0008006" key="4">
    <source>
        <dbReference type="Google" id="ProtNLM"/>
    </source>
</evidence>
<reference evidence="2 3" key="1">
    <citation type="submission" date="2018-08" db="EMBL/GenBank/DDBJ databases">
        <title>Genomic Encyclopedia of Archaeal and Bacterial Type Strains, Phase II (KMG-II): from individual species to whole genera.</title>
        <authorList>
            <person name="Goeker M."/>
        </authorList>
    </citation>
    <scope>NUCLEOTIDE SEQUENCE [LARGE SCALE GENOMIC DNA]</scope>
    <source>
        <strain evidence="2 3">DSM 17099</strain>
    </source>
</reference>
<feature type="compositionally biased region" description="Low complexity" evidence="1">
    <location>
        <begin position="98"/>
        <end position="110"/>
    </location>
</feature>
<feature type="region of interest" description="Disordered" evidence="1">
    <location>
        <begin position="1"/>
        <end position="28"/>
    </location>
</feature>
<name>A0A3D9XRY7_PARVE</name>
<feature type="compositionally biased region" description="Low complexity" evidence="1">
    <location>
        <begin position="12"/>
        <end position="21"/>
    </location>
</feature>